<comment type="caution">
    <text evidence="2">The sequence shown here is derived from an EMBL/GenBank/DDBJ whole genome shotgun (WGS) entry which is preliminary data.</text>
</comment>
<organism evidence="2 3">
    <name type="scientific">Dryococelus australis</name>
    <dbReference type="NCBI Taxonomy" id="614101"/>
    <lineage>
        <taxon>Eukaryota</taxon>
        <taxon>Metazoa</taxon>
        <taxon>Ecdysozoa</taxon>
        <taxon>Arthropoda</taxon>
        <taxon>Hexapoda</taxon>
        <taxon>Insecta</taxon>
        <taxon>Pterygota</taxon>
        <taxon>Neoptera</taxon>
        <taxon>Polyneoptera</taxon>
        <taxon>Phasmatodea</taxon>
        <taxon>Verophasmatodea</taxon>
        <taxon>Anareolatae</taxon>
        <taxon>Phasmatidae</taxon>
        <taxon>Eurycanthinae</taxon>
        <taxon>Dryococelus</taxon>
    </lineage>
</organism>
<proteinExistence type="predicted"/>
<dbReference type="Proteomes" id="UP001159363">
    <property type="component" value="Chromosome 5"/>
</dbReference>
<keyword evidence="3" id="KW-1185">Reference proteome</keyword>
<reference evidence="2 3" key="1">
    <citation type="submission" date="2023-02" db="EMBL/GenBank/DDBJ databases">
        <title>LHISI_Scaffold_Assembly.</title>
        <authorList>
            <person name="Stuart O.P."/>
            <person name="Cleave R."/>
            <person name="Magrath M.J.L."/>
            <person name="Mikheyev A.S."/>
        </authorList>
    </citation>
    <scope>NUCLEOTIDE SEQUENCE [LARGE SCALE GENOMIC DNA]</scope>
    <source>
        <strain evidence="2">Daus_M_001</strain>
        <tissue evidence="2">Leg muscle</tissue>
    </source>
</reference>
<protein>
    <submittedName>
        <fullName evidence="2">Uncharacterized protein</fullName>
    </submittedName>
</protein>
<feature type="compositionally biased region" description="Polar residues" evidence="1">
    <location>
        <begin position="107"/>
        <end position="116"/>
    </location>
</feature>
<dbReference type="EMBL" id="JARBHB010000006">
    <property type="protein sequence ID" value="KAJ8880263.1"/>
    <property type="molecule type" value="Genomic_DNA"/>
</dbReference>
<accession>A0ABQ9H7I6</accession>
<evidence type="ECO:0000256" key="1">
    <source>
        <dbReference type="SAM" id="MobiDB-lite"/>
    </source>
</evidence>
<gene>
    <name evidence="2" type="ORF">PR048_016729</name>
</gene>
<feature type="region of interest" description="Disordered" evidence="1">
    <location>
        <begin position="97"/>
        <end position="123"/>
    </location>
</feature>
<name>A0ABQ9H7I6_9NEOP</name>
<evidence type="ECO:0000313" key="2">
    <source>
        <dbReference type="EMBL" id="KAJ8880263.1"/>
    </source>
</evidence>
<sequence length="235" mass="25575">MQHFFGPLKKAYHRGCDIFMKVNGQRIIRPDAFSALFNRANLHVATTAKSVSRFKATGIIPLDANIFRNENFSSEIAPGNLTTVPQASSPQPVETNIEKATMPTPPTNDTANSMSSRPRAGMGKKLERVVVVTSASPSLRGRVARHGTARHGSANVSWLPRECMFALRVTAGTIHIAIKPDAMSNDLEDGRGVTPAVDDSSFAEVRRTSSRVVKTYLDEVVCVREEESFGPPGLI</sequence>
<evidence type="ECO:0000313" key="3">
    <source>
        <dbReference type="Proteomes" id="UP001159363"/>
    </source>
</evidence>